<evidence type="ECO:0008006" key="3">
    <source>
        <dbReference type="Google" id="ProtNLM"/>
    </source>
</evidence>
<comment type="caution">
    <text evidence="1">The sequence shown here is derived from an EMBL/GenBank/DDBJ whole genome shotgun (WGS) entry which is preliminary data.</text>
</comment>
<keyword evidence="2" id="KW-1185">Reference proteome</keyword>
<reference evidence="1 2" key="1">
    <citation type="submission" date="2021-01" db="EMBL/GenBank/DDBJ databases">
        <title>Genome Sequencing of Type Strains.</title>
        <authorList>
            <person name="Lemaire J.F."/>
            <person name="Inderbitzin P."/>
            <person name="Collins S.B."/>
            <person name="Wespe N."/>
            <person name="Knight-Connoni V."/>
        </authorList>
    </citation>
    <scope>NUCLEOTIDE SEQUENCE [LARGE SCALE GENOMIC DNA]</scope>
    <source>
        <strain evidence="1 2">DSM 14730</strain>
    </source>
</reference>
<evidence type="ECO:0000313" key="2">
    <source>
        <dbReference type="Proteomes" id="UP001319060"/>
    </source>
</evidence>
<protein>
    <recommendedName>
        <fullName evidence="3">Lipoprotein</fullName>
    </recommendedName>
</protein>
<proteinExistence type="predicted"/>
<organism evidence="1 2">
    <name type="scientific">Fictibacillus barbaricus</name>
    <dbReference type="NCBI Taxonomy" id="182136"/>
    <lineage>
        <taxon>Bacteria</taxon>
        <taxon>Bacillati</taxon>
        <taxon>Bacillota</taxon>
        <taxon>Bacilli</taxon>
        <taxon>Bacillales</taxon>
        <taxon>Fictibacillaceae</taxon>
        <taxon>Fictibacillus</taxon>
    </lineage>
</organism>
<gene>
    <name evidence="1" type="ORF">JYA64_05965</name>
</gene>
<dbReference type="Proteomes" id="UP001319060">
    <property type="component" value="Unassembled WGS sequence"/>
</dbReference>
<dbReference type="EMBL" id="JAFHKS010000042">
    <property type="protein sequence ID" value="MBN3544829.1"/>
    <property type="molecule type" value="Genomic_DNA"/>
</dbReference>
<evidence type="ECO:0000313" key="1">
    <source>
        <dbReference type="EMBL" id="MBN3544829.1"/>
    </source>
</evidence>
<dbReference type="RefSeq" id="WP_188403511.1">
    <property type="nucleotide sequence ID" value="NZ_BMCE01000002.1"/>
</dbReference>
<accession>A0ABS2Z9H6</accession>
<name>A0ABS2Z9H6_9BACL</name>
<sequence length="139" mass="16019">MKLRYLLMILVMLTSGCSDPSPLRSHVEVKINQTFGTKFGLIDQLIIKNLKKNEIVTVLNPEHFSNSLGKMKKVEGRLLKSNYAIYLKTSKESEEYSKEQTEATLLYDSEKELICTENKKLCYETSDSLRTFLVDNQMN</sequence>
<dbReference type="PROSITE" id="PS51257">
    <property type="entry name" value="PROKAR_LIPOPROTEIN"/>
    <property type="match status" value="1"/>
</dbReference>